<dbReference type="Pfam" id="PF00382">
    <property type="entry name" value="TFIIB"/>
    <property type="match status" value="1"/>
</dbReference>
<keyword evidence="5" id="KW-0862">Zinc</keyword>
<evidence type="ECO:0000256" key="9">
    <source>
        <dbReference type="ARBA" id="ARBA00023242"/>
    </source>
</evidence>
<dbReference type="GO" id="GO:0000995">
    <property type="term" value="F:RNA polymerase III general transcription initiation factor activity"/>
    <property type="evidence" value="ECO:0007669"/>
    <property type="project" value="TreeGrafter"/>
</dbReference>
<feature type="compositionally biased region" description="Basic and acidic residues" evidence="12">
    <location>
        <begin position="291"/>
        <end position="321"/>
    </location>
</feature>
<dbReference type="CDD" id="cd20554">
    <property type="entry name" value="CYCLIN_TFIIIB90_rpt2"/>
    <property type="match status" value="1"/>
</dbReference>
<dbReference type="GO" id="GO:0097550">
    <property type="term" value="C:transcription preinitiation complex"/>
    <property type="evidence" value="ECO:0007669"/>
    <property type="project" value="TreeGrafter"/>
</dbReference>
<protein>
    <recommendedName>
        <fullName evidence="10">B-related factor 1</fullName>
    </recommendedName>
</protein>
<name>D3AW31_HETP5</name>
<dbReference type="GO" id="GO:0000126">
    <property type="term" value="C:transcription factor TFIIIB complex"/>
    <property type="evidence" value="ECO:0007669"/>
    <property type="project" value="TreeGrafter"/>
</dbReference>
<organism evidence="14 15">
    <name type="scientific">Heterostelium pallidum (strain ATCC 26659 / Pp 5 / PN500)</name>
    <name type="common">Cellular slime mold</name>
    <name type="synonym">Polysphondylium pallidum</name>
    <dbReference type="NCBI Taxonomy" id="670386"/>
    <lineage>
        <taxon>Eukaryota</taxon>
        <taxon>Amoebozoa</taxon>
        <taxon>Evosea</taxon>
        <taxon>Eumycetozoa</taxon>
        <taxon>Dictyostelia</taxon>
        <taxon>Acytosteliales</taxon>
        <taxon>Acytosteliaceae</taxon>
        <taxon>Heterostelium</taxon>
    </lineage>
</organism>
<dbReference type="Pfam" id="PF07741">
    <property type="entry name" value="BRF1"/>
    <property type="match status" value="1"/>
</dbReference>
<feature type="compositionally biased region" description="Low complexity" evidence="12">
    <location>
        <begin position="560"/>
        <end position="574"/>
    </location>
</feature>
<evidence type="ECO:0000313" key="15">
    <source>
        <dbReference type="Proteomes" id="UP000001396"/>
    </source>
</evidence>
<keyword evidence="8" id="KW-0804">Transcription</keyword>
<evidence type="ECO:0000256" key="6">
    <source>
        <dbReference type="ARBA" id="ARBA00023015"/>
    </source>
</evidence>
<evidence type="ECO:0000256" key="5">
    <source>
        <dbReference type="ARBA" id="ARBA00022833"/>
    </source>
</evidence>
<keyword evidence="3" id="KW-0479">Metal-binding</keyword>
<dbReference type="EMBL" id="ADBJ01000002">
    <property type="protein sequence ID" value="EFA86504.1"/>
    <property type="molecule type" value="Genomic_DNA"/>
</dbReference>
<dbReference type="InterPro" id="IPR011665">
    <property type="entry name" value="BRF1_TBP-bd_dom"/>
</dbReference>
<dbReference type="STRING" id="670386.D3AW31"/>
<keyword evidence="15" id="KW-1185">Reference proteome</keyword>
<dbReference type="InParanoid" id="D3AW31"/>
<evidence type="ECO:0000256" key="10">
    <source>
        <dbReference type="ARBA" id="ARBA00031009"/>
    </source>
</evidence>
<proteinExistence type="inferred from homology"/>
<dbReference type="InterPro" id="IPR000812">
    <property type="entry name" value="TFIIB"/>
</dbReference>
<dbReference type="PROSITE" id="PS51134">
    <property type="entry name" value="ZF_TFIIB"/>
    <property type="match status" value="1"/>
</dbReference>
<dbReference type="InterPro" id="IPR013150">
    <property type="entry name" value="TFIIB_cyclin"/>
</dbReference>
<dbReference type="GO" id="GO:0005634">
    <property type="term" value="C:nucleus"/>
    <property type="evidence" value="ECO:0007669"/>
    <property type="project" value="UniProtKB-SubCell"/>
</dbReference>
<evidence type="ECO:0000256" key="4">
    <source>
        <dbReference type="ARBA" id="ARBA00022771"/>
    </source>
</evidence>
<dbReference type="GO" id="GO:0001006">
    <property type="term" value="F:RNA polymerase III type 3 promoter sequence-specific DNA binding"/>
    <property type="evidence" value="ECO:0007669"/>
    <property type="project" value="TreeGrafter"/>
</dbReference>
<dbReference type="InterPro" id="IPR013137">
    <property type="entry name" value="Znf_TFIIB"/>
</dbReference>
<dbReference type="SMART" id="SM00385">
    <property type="entry name" value="CYCLIN"/>
    <property type="match status" value="1"/>
</dbReference>
<dbReference type="SUPFAM" id="SSF57783">
    <property type="entry name" value="Zinc beta-ribbon"/>
    <property type="match status" value="1"/>
</dbReference>
<keyword evidence="4 11" id="KW-0863">Zinc-finger</keyword>
<feature type="compositionally biased region" description="Basic and acidic residues" evidence="12">
    <location>
        <begin position="335"/>
        <end position="350"/>
    </location>
</feature>
<dbReference type="PANTHER" id="PTHR11618:SF4">
    <property type="entry name" value="TRANSCRIPTION FACTOR IIIB 90 KDA SUBUNIT"/>
    <property type="match status" value="1"/>
</dbReference>
<evidence type="ECO:0000256" key="7">
    <source>
        <dbReference type="ARBA" id="ARBA00023159"/>
    </source>
</evidence>
<comment type="similarity">
    <text evidence="2">Belongs to the TFIIB family.</text>
</comment>
<feature type="domain" description="TFIIB-type" evidence="13">
    <location>
        <begin position="2"/>
        <end position="32"/>
    </location>
</feature>
<dbReference type="AlphaFoldDB" id="D3AW31"/>
<comment type="subcellular location">
    <subcellularLocation>
        <location evidence="1">Nucleus</location>
    </subcellularLocation>
</comment>
<evidence type="ECO:0000259" key="13">
    <source>
        <dbReference type="PROSITE" id="PS51134"/>
    </source>
</evidence>
<feature type="compositionally biased region" description="Acidic residues" evidence="12">
    <location>
        <begin position="280"/>
        <end position="290"/>
    </location>
</feature>
<dbReference type="Proteomes" id="UP000001396">
    <property type="component" value="Unassembled WGS sequence"/>
</dbReference>
<accession>D3AW31</accession>
<evidence type="ECO:0000256" key="12">
    <source>
        <dbReference type="SAM" id="MobiDB-lite"/>
    </source>
</evidence>
<keyword evidence="9" id="KW-0539">Nucleus</keyword>
<feature type="region of interest" description="Disordered" evidence="12">
    <location>
        <begin position="468"/>
        <end position="498"/>
    </location>
</feature>
<dbReference type="SUPFAM" id="SSF47954">
    <property type="entry name" value="Cyclin-like"/>
    <property type="match status" value="2"/>
</dbReference>
<evidence type="ECO:0000256" key="2">
    <source>
        <dbReference type="ARBA" id="ARBA00010857"/>
    </source>
</evidence>
<dbReference type="PANTHER" id="PTHR11618">
    <property type="entry name" value="TRANSCRIPTION INITIATION FACTOR IIB-RELATED"/>
    <property type="match status" value="1"/>
</dbReference>
<dbReference type="GeneID" id="31355832"/>
<dbReference type="OMA" id="VEYPRIN"/>
<evidence type="ECO:0000256" key="3">
    <source>
        <dbReference type="ARBA" id="ARBA00022723"/>
    </source>
</evidence>
<evidence type="ECO:0000256" key="1">
    <source>
        <dbReference type="ARBA" id="ARBA00004123"/>
    </source>
</evidence>
<dbReference type="RefSeq" id="XP_020438609.1">
    <property type="nucleotide sequence ID" value="XM_020571335.1"/>
</dbReference>
<comment type="caution">
    <text evidence="14">The sequence shown here is derived from an EMBL/GenBank/DDBJ whole genome shotgun (WGS) entry which is preliminary data.</text>
</comment>
<gene>
    <name evidence="14" type="primary">brf1</name>
    <name evidence="14" type="ORF">PPL_00298</name>
</gene>
<dbReference type="InterPro" id="IPR013763">
    <property type="entry name" value="Cyclin-like_dom"/>
</dbReference>
<dbReference type="GO" id="GO:0017025">
    <property type="term" value="F:TBP-class protein binding"/>
    <property type="evidence" value="ECO:0007669"/>
    <property type="project" value="InterPro"/>
</dbReference>
<keyword evidence="7" id="KW-0010">Activator</keyword>
<feature type="region of interest" description="Disordered" evidence="12">
    <location>
        <begin position="272"/>
        <end position="356"/>
    </location>
</feature>
<dbReference type="Pfam" id="PF08271">
    <property type="entry name" value="Zn_Ribbon_TF"/>
    <property type="match status" value="1"/>
</dbReference>
<evidence type="ECO:0000256" key="11">
    <source>
        <dbReference type="PROSITE-ProRule" id="PRU00469"/>
    </source>
</evidence>
<feature type="compositionally biased region" description="Acidic residues" evidence="12">
    <location>
        <begin position="545"/>
        <end position="557"/>
    </location>
</feature>
<sequence>MSKKVCPDCGGTSFDSSNDGSTVCVACGKVIDSANIVSEIQFSDSSGVMGTFVSKSGGGSRSYRNLGRDSRELSIENARRRLHMIASQVNLKQHHIDMALRMYQLAIEHNFTKGRRTQNVAATCLYIVCRRESTPRIFANSLEFEEKTQEVAATALKLVARMKRDWMATGRRPSGICGASLFIAAKMHGFTRTVREIIQIVKIGETTLTKRLDEFKQTPASMMRISEFEAVEIEGECDPPSFTRNREKDAKQARKEELLKLKREKLVKELKEIGGKSEEKDEEEEEEKSEESEKKAEDGEKKIEDGEKKTEEGESKVKTEAASETPAKKKRKTKAEKAKQEQIDKEKEEDQKTEDEINEILMDQKCRTKDELELLPSTLAFSLKSRLDFSAPLPPLTTKIVEYPRINDEVDPSVFEPTATLDDLSDEELDTYIEDDKETIYAKDVIWSEMNKEWIVKQAQREKEIAEAEAAGVPVRRKKTKKSATSSEEALQESIRNKAKQERIMNLFKNLIHTGENVKQEILSPSGVGSTPGAGKRSRLSTAAAEDEPDEEEEEEERPATSLSHSLLSQQQYDNDYDDDEY</sequence>
<dbReference type="Gene3D" id="1.20.5.650">
    <property type="entry name" value="Single helix bin"/>
    <property type="match status" value="1"/>
</dbReference>
<evidence type="ECO:0000256" key="8">
    <source>
        <dbReference type="ARBA" id="ARBA00023163"/>
    </source>
</evidence>
<evidence type="ECO:0000313" key="14">
    <source>
        <dbReference type="EMBL" id="EFA86504.1"/>
    </source>
</evidence>
<feature type="region of interest" description="Disordered" evidence="12">
    <location>
        <begin position="518"/>
        <end position="582"/>
    </location>
</feature>
<dbReference type="GO" id="GO:0008270">
    <property type="term" value="F:zinc ion binding"/>
    <property type="evidence" value="ECO:0007669"/>
    <property type="project" value="UniProtKB-KW"/>
</dbReference>
<dbReference type="Gene3D" id="1.10.472.10">
    <property type="entry name" value="Cyclin-like"/>
    <property type="match status" value="2"/>
</dbReference>
<dbReference type="FunFam" id="1.10.472.10:FF:000002">
    <property type="entry name" value="Transcription factor IIIB 90 kDa subunit"/>
    <property type="match status" value="1"/>
</dbReference>
<dbReference type="InterPro" id="IPR036915">
    <property type="entry name" value="Cyclin-like_sf"/>
</dbReference>
<keyword evidence="6" id="KW-0805">Transcription regulation</keyword>
<dbReference type="GO" id="GO:0070897">
    <property type="term" value="P:transcription preinitiation complex assembly"/>
    <property type="evidence" value="ECO:0007669"/>
    <property type="project" value="InterPro"/>
</dbReference>
<reference evidence="14 15" key="1">
    <citation type="journal article" date="2011" name="Genome Res.">
        <title>Phylogeny-wide analysis of social amoeba genomes highlights ancient origins for complex intercellular communication.</title>
        <authorList>
            <person name="Heidel A.J."/>
            <person name="Lawal H.M."/>
            <person name="Felder M."/>
            <person name="Schilde C."/>
            <person name="Helps N.R."/>
            <person name="Tunggal B."/>
            <person name="Rivero F."/>
            <person name="John U."/>
            <person name="Schleicher M."/>
            <person name="Eichinger L."/>
            <person name="Platzer M."/>
            <person name="Noegel A.A."/>
            <person name="Schaap P."/>
            <person name="Gloeckner G."/>
        </authorList>
    </citation>
    <scope>NUCLEOTIDE SEQUENCE [LARGE SCALE GENOMIC DNA]</scope>
    <source>
        <strain evidence="15">ATCC 26659 / Pp 5 / PN500</strain>
    </source>
</reference>